<evidence type="ECO:0000256" key="1">
    <source>
        <dbReference type="SAM" id="Phobius"/>
    </source>
</evidence>
<protein>
    <submittedName>
        <fullName evidence="2">Methyltransferase-like protein 7B</fullName>
    </submittedName>
</protein>
<proteinExistence type="predicted"/>
<keyword evidence="2" id="KW-0808">Transferase</keyword>
<dbReference type="GO" id="GO:0008168">
    <property type="term" value="F:methyltransferase activity"/>
    <property type="evidence" value="ECO:0007669"/>
    <property type="project" value="UniProtKB-KW"/>
</dbReference>
<organism evidence="2 3">
    <name type="scientific">Trichonephila inaurata madagascariensis</name>
    <dbReference type="NCBI Taxonomy" id="2747483"/>
    <lineage>
        <taxon>Eukaryota</taxon>
        <taxon>Metazoa</taxon>
        <taxon>Ecdysozoa</taxon>
        <taxon>Arthropoda</taxon>
        <taxon>Chelicerata</taxon>
        <taxon>Arachnida</taxon>
        <taxon>Araneae</taxon>
        <taxon>Araneomorphae</taxon>
        <taxon>Entelegynae</taxon>
        <taxon>Araneoidea</taxon>
        <taxon>Nephilidae</taxon>
        <taxon>Trichonephila</taxon>
        <taxon>Trichonephila inaurata</taxon>
    </lineage>
</organism>
<keyword evidence="1" id="KW-1133">Transmembrane helix</keyword>
<feature type="transmembrane region" description="Helical" evidence="1">
    <location>
        <begin position="12"/>
        <end position="31"/>
    </location>
</feature>
<name>A0A8X6XHK6_9ARAC</name>
<keyword evidence="3" id="KW-1185">Reference proteome</keyword>
<keyword evidence="2" id="KW-0489">Methyltransferase</keyword>
<dbReference type="EMBL" id="BMAV01009240">
    <property type="protein sequence ID" value="GFY53398.1"/>
    <property type="molecule type" value="Genomic_DNA"/>
</dbReference>
<sequence>MLQLFSKTFRNFSFPCLYLNIFLPLFNYTLIPARKKTFQLLNDHLADRDSSKPLEVLEIGIGGGANLEYYPKNCNLTVVTRTSFSNRISSKTLNVILT</sequence>
<reference evidence="2" key="1">
    <citation type="submission" date="2020-08" db="EMBL/GenBank/DDBJ databases">
        <title>Multicomponent nature underlies the extraordinary mechanical properties of spider dragline silk.</title>
        <authorList>
            <person name="Kono N."/>
            <person name="Nakamura H."/>
            <person name="Mori M."/>
            <person name="Yoshida Y."/>
            <person name="Ohtoshi R."/>
            <person name="Malay A.D."/>
            <person name="Moran D.A.P."/>
            <person name="Tomita M."/>
            <person name="Numata K."/>
            <person name="Arakawa K."/>
        </authorList>
    </citation>
    <scope>NUCLEOTIDE SEQUENCE</scope>
</reference>
<dbReference type="GO" id="GO:0032259">
    <property type="term" value="P:methylation"/>
    <property type="evidence" value="ECO:0007669"/>
    <property type="project" value="UniProtKB-KW"/>
</dbReference>
<gene>
    <name evidence="2" type="primary">Mettl7b_8</name>
    <name evidence="2" type="ORF">TNIN_380791</name>
</gene>
<comment type="caution">
    <text evidence="2">The sequence shown here is derived from an EMBL/GenBank/DDBJ whole genome shotgun (WGS) entry which is preliminary data.</text>
</comment>
<accession>A0A8X6XHK6</accession>
<dbReference type="Proteomes" id="UP000886998">
    <property type="component" value="Unassembled WGS sequence"/>
</dbReference>
<keyword evidence="1" id="KW-0812">Transmembrane</keyword>
<evidence type="ECO:0000313" key="2">
    <source>
        <dbReference type="EMBL" id="GFY53398.1"/>
    </source>
</evidence>
<dbReference type="AlphaFoldDB" id="A0A8X6XHK6"/>
<dbReference type="OrthoDB" id="6462522at2759"/>
<keyword evidence="1" id="KW-0472">Membrane</keyword>
<evidence type="ECO:0000313" key="3">
    <source>
        <dbReference type="Proteomes" id="UP000886998"/>
    </source>
</evidence>